<dbReference type="InterPro" id="IPR037522">
    <property type="entry name" value="HD_GYP_dom"/>
</dbReference>
<dbReference type="Pfam" id="PF13426">
    <property type="entry name" value="PAS_9"/>
    <property type="match status" value="2"/>
</dbReference>
<dbReference type="Gene3D" id="3.30.450.40">
    <property type="match status" value="1"/>
</dbReference>
<feature type="transmembrane region" description="Helical" evidence="1">
    <location>
        <begin position="21"/>
        <end position="38"/>
    </location>
</feature>
<feature type="transmembrane region" description="Helical" evidence="1">
    <location>
        <begin position="74"/>
        <end position="95"/>
    </location>
</feature>
<proteinExistence type="predicted"/>
<dbReference type="InterPro" id="IPR006675">
    <property type="entry name" value="HDIG_dom"/>
</dbReference>
<feature type="transmembrane region" description="Helical" evidence="1">
    <location>
        <begin position="115"/>
        <end position="133"/>
    </location>
</feature>
<dbReference type="EMBL" id="JAJKBJ010000007">
    <property type="protein sequence ID" value="MCL9683948.1"/>
    <property type="molecule type" value="Genomic_DNA"/>
</dbReference>
<feature type="transmembrane region" description="Helical" evidence="1">
    <location>
        <begin position="173"/>
        <end position="194"/>
    </location>
</feature>
<dbReference type="AlphaFoldDB" id="A0A9X2ICP3"/>
<dbReference type="Gene3D" id="1.10.3210.10">
    <property type="entry name" value="Hypothetical protein af1432"/>
    <property type="match status" value="1"/>
</dbReference>
<feature type="transmembrane region" description="Helical" evidence="1">
    <location>
        <begin position="237"/>
        <end position="256"/>
    </location>
</feature>
<keyword evidence="1" id="KW-0812">Transmembrane</keyword>
<dbReference type="PANTHER" id="PTHR45228">
    <property type="entry name" value="CYCLIC DI-GMP PHOSPHODIESTERASE TM_0186-RELATED"/>
    <property type="match status" value="1"/>
</dbReference>
<evidence type="ECO:0000256" key="1">
    <source>
        <dbReference type="SAM" id="Phobius"/>
    </source>
</evidence>
<dbReference type="PROSITE" id="PS51832">
    <property type="entry name" value="HD_GYP"/>
    <property type="match status" value="1"/>
</dbReference>
<dbReference type="SUPFAM" id="SSF109604">
    <property type="entry name" value="HD-domain/PDEase-like"/>
    <property type="match status" value="1"/>
</dbReference>
<accession>A0A9X2ICP3</accession>
<dbReference type="InterPro" id="IPR003607">
    <property type="entry name" value="HD/PDEase_dom"/>
</dbReference>
<evidence type="ECO:0000313" key="5">
    <source>
        <dbReference type="Proteomes" id="UP001139721"/>
    </source>
</evidence>
<sequence>MAIYEASKQIDVFAYPPAWRIVAPPLLFSLLCILLYYYANYLVFHVVTEFFSIVVGLIAVTVATTTIQFTQNQFVVVLAIASGWCAGIDFFHLLVYKGMNLLPEQPVTASTQYWIIARFLQAFAFLVSPLFLYRRVPLFIMHLFFGGIACIFSAAIFMGHFPVTFVEGQGVTSFKIISELSIILMLFAAMIYYWHERLMMTTVLFYALLASMIAMVLSEFCFINYTDLYSIQGVFGHLLKIFTCWFIYVALVITTLRQPFNMLARAASTYDTIPDPTLIIHTDGLIYQANEAAGHFTSLPPENLVGLSSHLMFHNSHIPQEQCLVCSHLPKKRERFITEIDKGADGWIECSLTPIISIYYDNTWVQVIRDITVRKRLEIQKNKLLLELDKRIKELHCLYTVATLNTNEEASIEHLLKEVVTVLPSAFQFPNRMGARIRSNWGVFCSHKKLKKYFYNLETALVINKTLIGVIEVFYLDEAPTPQEIFLKEEQNLLNAVAKQLSDAINRILTLNKNHKLVYLHEMLSAINRSALRCTNYEELIMGLFDIMLKRGTYKVLLIAVKNQQLDSFTLMHFHGIKTEDLVCLNQAITNPAGSIGHFINQLNNGKVVNVSKGSNWVIDEWTHLLETMEINDGFIIPLLCDKKIFGFIAAYGKDYNHINSEQESLLNEIASDASFALTGFMANEQRTVAEKKAAILEHRFSEIFMKSPLPIQIISKKDNKIISINTAFEEWLGYSLAEIKSETHWDERFFGHADSSLSDGQWWQNLPLSKTEETNFTYQDITVYSRSGAPRIARIIPLFLDDQVILFWMDLTDIRNNEAALREKEQNFRNVIEQPFTGIYVRDQKHFVYLNSRFCEMIGYQAEELKDKNLHDLLVNDEASKQMVIKNFQLVQKSHTSLSYLLPFQRKDGVKIILGVHGTPLTWNGKPAVLAIVQDVTEAEHAREQINDYVIKLEQAIKGTFNAVSHMVELRDPYTAGHERRVGLIAKAIAKEIGWPQARCDALELMGLVHDIGKISVPAEILSKPTQLSTTEKEMMRGHAQAGYEILKDIKFDSPVAETILQHHERMDGSGYPRGLKGDQIIPEARVIAVADVLESMSSHRPYRPALGLEAAIDELLRGRDKIYDAEVVDAMIRLIREKGYQIPI</sequence>
<dbReference type="Pfam" id="PF13188">
    <property type="entry name" value="PAS_8"/>
    <property type="match status" value="1"/>
</dbReference>
<feature type="domain" description="HD" evidence="2">
    <location>
        <begin position="976"/>
        <end position="1098"/>
    </location>
</feature>
<dbReference type="GO" id="GO:0008081">
    <property type="term" value="F:phosphoric diester hydrolase activity"/>
    <property type="evidence" value="ECO:0007669"/>
    <property type="project" value="UniProtKB-ARBA"/>
</dbReference>
<dbReference type="InterPro" id="IPR006674">
    <property type="entry name" value="HD_domain"/>
</dbReference>
<dbReference type="Pfam" id="PF13487">
    <property type="entry name" value="HD_5"/>
    <property type="match status" value="1"/>
</dbReference>
<comment type="caution">
    <text evidence="4">The sequence shown here is derived from an EMBL/GenBank/DDBJ whole genome shotgun (WGS) entry which is preliminary data.</text>
</comment>
<keyword evidence="1" id="KW-0472">Membrane</keyword>
<feature type="transmembrane region" description="Helical" evidence="1">
    <location>
        <begin position="50"/>
        <end position="67"/>
    </location>
</feature>
<dbReference type="Pfam" id="PF17159">
    <property type="entry name" value="MASE3"/>
    <property type="match status" value="1"/>
</dbReference>
<feature type="transmembrane region" description="Helical" evidence="1">
    <location>
        <begin position="140"/>
        <end position="161"/>
    </location>
</feature>
<gene>
    <name evidence="4" type="ORF">LOX96_07575</name>
</gene>
<organism evidence="4 5">
    <name type="scientific">Legionella maioricensis</name>
    <dbReference type="NCBI Taxonomy" id="2896528"/>
    <lineage>
        <taxon>Bacteria</taxon>
        <taxon>Pseudomonadati</taxon>
        <taxon>Pseudomonadota</taxon>
        <taxon>Gammaproteobacteria</taxon>
        <taxon>Legionellales</taxon>
        <taxon>Legionellaceae</taxon>
        <taxon>Legionella</taxon>
    </lineage>
</organism>
<evidence type="ECO:0000313" key="4">
    <source>
        <dbReference type="EMBL" id="MCL9683948.1"/>
    </source>
</evidence>
<feature type="transmembrane region" description="Helical" evidence="1">
    <location>
        <begin position="203"/>
        <end position="225"/>
    </location>
</feature>
<dbReference type="Gene3D" id="3.30.450.20">
    <property type="entry name" value="PAS domain"/>
    <property type="match status" value="3"/>
</dbReference>
<feature type="domain" description="HD-GYP" evidence="3">
    <location>
        <begin position="954"/>
        <end position="1146"/>
    </location>
</feature>
<name>A0A9X2ICP3_9GAMM</name>
<dbReference type="PANTHER" id="PTHR45228:SF4">
    <property type="entry name" value="LIPOPROTEIN"/>
    <property type="match status" value="1"/>
</dbReference>
<dbReference type="CDD" id="cd00077">
    <property type="entry name" value="HDc"/>
    <property type="match status" value="1"/>
</dbReference>
<dbReference type="NCBIfam" id="TIGR00229">
    <property type="entry name" value="sensory_box"/>
    <property type="match status" value="2"/>
</dbReference>
<reference evidence="4" key="1">
    <citation type="submission" date="2021-11" db="EMBL/GenBank/DDBJ databases">
        <title>Legionella maioricencis sp. nov., a new species isolated from hot water samples in Mallorca.</title>
        <authorList>
            <person name="Crespi S."/>
            <person name="Drasar V."/>
            <person name="Salva-Serra F."/>
            <person name="Jaen-Luchoro D."/>
            <person name="Pineiro-Iglesias B."/>
            <person name="Aliaga F."/>
            <person name="Fernandez-Juarez V."/>
            <person name="Coll G."/>
            <person name="Moore E.R.B."/>
            <person name="Bennasar-Figueras A."/>
        </authorList>
    </citation>
    <scope>NUCLEOTIDE SEQUENCE</scope>
    <source>
        <strain evidence="4">HCPI-6</strain>
    </source>
</reference>
<dbReference type="Proteomes" id="UP001139721">
    <property type="component" value="Unassembled WGS sequence"/>
</dbReference>
<dbReference type="SUPFAM" id="SSF55781">
    <property type="entry name" value="GAF domain-like"/>
    <property type="match status" value="1"/>
</dbReference>
<protein>
    <submittedName>
        <fullName evidence="4">PAS domain S-box protein</fullName>
    </submittedName>
</protein>
<dbReference type="InterPro" id="IPR000014">
    <property type="entry name" value="PAS"/>
</dbReference>
<dbReference type="SMART" id="SM00471">
    <property type="entry name" value="HDc"/>
    <property type="match status" value="1"/>
</dbReference>
<dbReference type="SUPFAM" id="SSF55785">
    <property type="entry name" value="PYP-like sensor domain (PAS domain)"/>
    <property type="match status" value="3"/>
</dbReference>
<evidence type="ECO:0000259" key="2">
    <source>
        <dbReference type="PROSITE" id="PS51831"/>
    </source>
</evidence>
<dbReference type="NCBIfam" id="TIGR00277">
    <property type="entry name" value="HDIG"/>
    <property type="match status" value="1"/>
</dbReference>
<dbReference type="InterPro" id="IPR035965">
    <property type="entry name" value="PAS-like_dom_sf"/>
</dbReference>
<keyword evidence="1" id="KW-1133">Transmembrane helix</keyword>
<dbReference type="RefSeq" id="WP_250422830.1">
    <property type="nucleotide sequence ID" value="NZ_JAJKBJ010000007.1"/>
</dbReference>
<dbReference type="InterPro" id="IPR052020">
    <property type="entry name" value="Cyclic_di-GMP/3'3'-cGAMP_PDE"/>
</dbReference>
<evidence type="ECO:0000259" key="3">
    <source>
        <dbReference type="PROSITE" id="PS51832"/>
    </source>
</evidence>
<dbReference type="SMART" id="SM00091">
    <property type="entry name" value="PAS"/>
    <property type="match status" value="3"/>
</dbReference>
<dbReference type="PROSITE" id="PS51831">
    <property type="entry name" value="HD"/>
    <property type="match status" value="1"/>
</dbReference>
<dbReference type="InterPro" id="IPR033425">
    <property type="entry name" value="MASE3"/>
</dbReference>
<dbReference type="CDD" id="cd00130">
    <property type="entry name" value="PAS"/>
    <property type="match status" value="2"/>
</dbReference>
<dbReference type="InterPro" id="IPR029016">
    <property type="entry name" value="GAF-like_dom_sf"/>
</dbReference>
<keyword evidence="5" id="KW-1185">Reference proteome</keyword>